<organism evidence="5 6">
    <name type="scientific">Paramecium tetraurelia</name>
    <dbReference type="NCBI Taxonomy" id="5888"/>
    <lineage>
        <taxon>Eukaryota</taxon>
        <taxon>Sar</taxon>
        <taxon>Alveolata</taxon>
        <taxon>Ciliophora</taxon>
        <taxon>Intramacronucleata</taxon>
        <taxon>Oligohymenophorea</taxon>
        <taxon>Peniculida</taxon>
        <taxon>Parameciidae</taxon>
        <taxon>Paramecium</taxon>
    </lineage>
</organism>
<evidence type="ECO:0000313" key="6">
    <source>
        <dbReference type="Proteomes" id="UP000000600"/>
    </source>
</evidence>
<accession>A0DHI7</accession>
<comment type="subcellular location">
    <subcellularLocation>
        <location evidence="1">Nucleus</location>
    </subcellularLocation>
</comment>
<evidence type="ECO:0000256" key="1">
    <source>
        <dbReference type="ARBA" id="ARBA00004123"/>
    </source>
</evidence>
<reference evidence="5 6" key="1">
    <citation type="journal article" date="2006" name="Nature">
        <title>Global trends of whole-genome duplications revealed by the ciliate Paramecium tetraurelia.</title>
        <authorList>
            <consortium name="Genoscope"/>
            <person name="Aury J.-M."/>
            <person name="Jaillon O."/>
            <person name="Duret L."/>
            <person name="Noel B."/>
            <person name="Jubin C."/>
            <person name="Porcel B.M."/>
            <person name="Segurens B."/>
            <person name="Daubin V."/>
            <person name="Anthouard V."/>
            <person name="Aiach N."/>
            <person name="Arnaiz O."/>
            <person name="Billaut A."/>
            <person name="Beisson J."/>
            <person name="Blanc I."/>
            <person name="Bouhouche K."/>
            <person name="Camara F."/>
            <person name="Duharcourt S."/>
            <person name="Guigo R."/>
            <person name="Gogendeau D."/>
            <person name="Katinka M."/>
            <person name="Keller A.-M."/>
            <person name="Kissmehl R."/>
            <person name="Klotz C."/>
            <person name="Koll F."/>
            <person name="Le Moue A."/>
            <person name="Lepere C."/>
            <person name="Malinsky S."/>
            <person name="Nowacki M."/>
            <person name="Nowak J.K."/>
            <person name="Plattner H."/>
            <person name="Poulain J."/>
            <person name="Ruiz F."/>
            <person name="Serrano V."/>
            <person name="Zagulski M."/>
            <person name="Dessen P."/>
            <person name="Betermier M."/>
            <person name="Weissenbach J."/>
            <person name="Scarpelli C."/>
            <person name="Schachter V."/>
            <person name="Sperling L."/>
            <person name="Meyer E."/>
            <person name="Cohen J."/>
            <person name="Wincker P."/>
        </authorList>
    </citation>
    <scope>NUCLEOTIDE SEQUENCE [LARGE SCALE GENOMIC DNA]</scope>
    <source>
        <strain evidence="5 6">Stock d4-2</strain>
    </source>
</reference>
<dbReference type="GO" id="GO:0005634">
    <property type="term" value="C:nucleus"/>
    <property type="evidence" value="ECO:0007669"/>
    <property type="project" value="UniProtKB-SubCell"/>
</dbReference>
<dbReference type="PANTHER" id="PTHR14017:SF28">
    <property type="entry name" value="CHROMOSOME UNDETERMINED SCAFFOLD_98, WHOLE GENOME SHOTGUN SEQUENCE"/>
    <property type="match status" value="1"/>
</dbReference>
<dbReference type="OMA" id="CKMEIFI"/>
<feature type="domain" description="JmjC" evidence="4">
    <location>
        <begin position="194"/>
        <end position="360"/>
    </location>
</feature>
<evidence type="ECO:0000313" key="5">
    <source>
        <dbReference type="EMBL" id="CAK82504.1"/>
    </source>
</evidence>
<dbReference type="RefSeq" id="XP_001449901.1">
    <property type="nucleotide sequence ID" value="XM_001449864.1"/>
</dbReference>
<dbReference type="KEGG" id="ptm:GSPATT00016891001"/>
<dbReference type="InterPro" id="IPR051630">
    <property type="entry name" value="Corepressor-Demethylase"/>
</dbReference>
<dbReference type="SMART" id="SM00558">
    <property type="entry name" value="JmjC"/>
    <property type="match status" value="1"/>
</dbReference>
<feature type="compositionally biased region" description="Basic residues" evidence="3">
    <location>
        <begin position="523"/>
        <end position="535"/>
    </location>
</feature>
<dbReference type="Proteomes" id="UP000000600">
    <property type="component" value="Unassembled WGS sequence"/>
</dbReference>
<feature type="region of interest" description="Disordered" evidence="3">
    <location>
        <begin position="504"/>
        <end position="634"/>
    </location>
</feature>
<dbReference type="STRING" id="5888.A0DHI7"/>
<dbReference type="SUPFAM" id="SSF51197">
    <property type="entry name" value="Clavaminate synthase-like"/>
    <property type="match status" value="1"/>
</dbReference>
<dbReference type="EMBL" id="CT868430">
    <property type="protein sequence ID" value="CAK82504.1"/>
    <property type="molecule type" value="Genomic_DNA"/>
</dbReference>
<dbReference type="GeneID" id="5035686"/>
<proteinExistence type="predicted"/>
<evidence type="ECO:0000256" key="2">
    <source>
        <dbReference type="ARBA" id="ARBA00023242"/>
    </source>
</evidence>
<dbReference type="OrthoDB" id="418911at2759"/>
<evidence type="ECO:0000256" key="3">
    <source>
        <dbReference type="SAM" id="MobiDB-lite"/>
    </source>
</evidence>
<name>A0DHI7_PARTE</name>
<gene>
    <name evidence="5" type="ORF">GSPATT00016891001</name>
</gene>
<dbReference type="AlphaFoldDB" id="A0DHI7"/>
<dbReference type="HOGENOM" id="CLU_029235_0_0_1"/>
<feature type="compositionally biased region" description="Polar residues" evidence="3">
    <location>
        <begin position="545"/>
        <end position="554"/>
    </location>
</feature>
<protein>
    <recommendedName>
        <fullName evidence="4">JmjC domain-containing protein</fullName>
    </recommendedName>
</protein>
<feature type="compositionally biased region" description="Basic residues" evidence="3">
    <location>
        <begin position="555"/>
        <end position="566"/>
    </location>
</feature>
<dbReference type="InterPro" id="IPR003347">
    <property type="entry name" value="JmjC_dom"/>
</dbReference>
<sequence>MYLSFIKEHFKPSQEELDILEAKETQDLYSDVQIQGGFVQVYSRQCSIFDSEVYKNQLNVFKKYLLNYEKQNPKLNGCCLEKAFYVEQTYSLDCQVESPETWLKEQVTVWQLPTDIVNKLNSKCFSFEDIAKRHGSQIVDIRIQDPNTDTFTPTVEQNCIANQMRIDEYCKYLKNKAEFFQKHTEYSPDKVLFAVNVDMDNWDEETGQLYEYMPQSLLKYDGLVYMRQFCLGVNIPQIYIKTKGVWTGGHQENSSVNSLNFNHGPGDCLWLTVDAQYVNKVYEAMPNLYQIEGLWFKEIDFFLENNIPIKYTIQKKGDLVILGAGCLHWVKSLGNTINTSWNLLVYQENTFQQIYDRQLINDKYKISSVIPIKNLFLDIYFHRKSPQLKMYLHNFIEDDIKNYIKQSAKIKSCKKRFNSREVLQCSTCKMEIFIFYQIKDDQTFRCIKCIEGDEAEIFMKYKPTELILVLNAEKFTCSPTLCTRYMGTTECQLEKQTEEEFVSESYESSIEQSKSAEEQSKTKFARKKEKSKTSKKSSQTKQQDRNSSAQTNHQIKQKRAYRKKATKGQDDLISEIVISQKSHKKNENSTKSKQTKKTQKNQKLESSVKSVSSSDFDSHSQIQLTKKGKKQNEL</sequence>
<dbReference type="eggNOG" id="KOG1246">
    <property type="taxonomic scope" value="Eukaryota"/>
</dbReference>
<keyword evidence="2" id="KW-0539">Nucleus</keyword>
<dbReference type="InParanoid" id="A0DHI7"/>
<dbReference type="PANTHER" id="PTHR14017">
    <property type="entry name" value="LYSINE-SPECIFIC DEMETHYLASE"/>
    <property type="match status" value="1"/>
</dbReference>
<evidence type="ECO:0000259" key="4">
    <source>
        <dbReference type="PROSITE" id="PS51184"/>
    </source>
</evidence>
<keyword evidence="6" id="KW-1185">Reference proteome</keyword>
<dbReference type="Pfam" id="PF02373">
    <property type="entry name" value="JmjC"/>
    <property type="match status" value="1"/>
</dbReference>
<dbReference type="Gene3D" id="2.60.120.650">
    <property type="entry name" value="Cupin"/>
    <property type="match status" value="1"/>
</dbReference>
<dbReference type="FunFam" id="2.60.120.650:FF:000082">
    <property type="entry name" value="Uncharacterized protein"/>
    <property type="match status" value="1"/>
</dbReference>
<dbReference type="PROSITE" id="PS51184">
    <property type="entry name" value="JMJC"/>
    <property type="match status" value="1"/>
</dbReference>